<comment type="similarity">
    <text evidence="4">Belongs to the serine/threonine dehydratase family. DsdA subfamily.</text>
</comment>
<dbReference type="NCBIfam" id="TIGR02035">
    <property type="entry name" value="D_Ser_am_lyase"/>
    <property type="match status" value="1"/>
</dbReference>
<evidence type="ECO:0000256" key="3">
    <source>
        <dbReference type="ARBA" id="ARBA00023239"/>
    </source>
</evidence>
<dbReference type="HAMAP" id="MF_01030">
    <property type="entry name" value="D_Ser_dehydrat"/>
    <property type="match status" value="1"/>
</dbReference>
<dbReference type="STRING" id="1121925.SAMN02746011_01876"/>
<dbReference type="NCBIfam" id="NF002823">
    <property type="entry name" value="PRK02991.1"/>
    <property type="match status" value="1"/>
</dbReference>
<accession>A0A1T4NVN0</accession>
<evidence type="ECO:0000313" key="6">
    <source>
        <dbReference type="EMBL" id="SJZ83283.1"/>
    </source>
</evidence>
<dbReference type="Pfam" id="PF00291">
    <property type="entry name" value="PALP"/>
    <property type="match status" value="1"/>
</dbReference>
<keyword evidence="7" id="KW-1185">Reference proteome</keyword>
<dbReference type="InterPro" id="IPR011780">
    <property type="entry name" value="D_Ser_am_lyase"/>
</dbReference>
<comment type="cofactor">
    <cofactor evidence="1 4">
        <name>pyridoxal 5'-phosphate</name>
        <dbReference type="ChEBI" id="CHEBI:597326"/>
    </cofactor>
</comment>
<dbReference type="GO" id="GO:0008721">
    <property type="term" value="F:D-serine ammonia-lyase activity"/>
    <property type="evidence" value="ECO:0007669"/>
    <property type="project" value="UniProtKB-EC"/>
</dbReference>
<dbReference type="InterPro" id="IPR001926">
    <property type="entry name" value="TrpB-like_PALP"/>
</dbReference>
<evidence type="ECO:0000256" key="1">
    <source>
        <dbReference type="ARBA" id="ARBA00001933"/>
    </source>
</evidence>
<dbReference type="GO" id="GO:0030170">
    <property type="term" value="F:pyridoxal phosphate binding"/>
    <property type="evidence" value="ECO:0007669"/>
    <property type="project" value="InterPro"/>
</dbReference>
<dbReference type="Proteomes" id="UP000189941">
    <property type="component" value="Unassembled WGS sequence"/>
</dbReference>
<dbReference type="AlphaFoldDB" id="A0A1T4NVN0"/>
<evidence type="ECO:0000259" key="5">
    <source>
        <dbReference type="Pfam" id="PF00291"/>
    </source>
</evidence>
<keyword evidence="2 4" id="KW-0663">Pyridoxal phosphate</keyword>
<reference evidence="7" key="1">
    <citation type="submission" date="2017-02" db="EMBL/GenBank/DDBJ databases">
        <authorList>
            <person name="Varghese N."/>
            <person name="Submissions S."/>
        </authorList>
    </citation>
    <scope>NUCLEOTIDE SEQUENCE [LARGE SCALE GENOMIC DNA]</scope>
    <source>
        <strain evidence="7">DSM 15739</strain>
    </source>
</reference>
<evidence type="ECO:0000256" key="2">
    <source>
        <dbReference type="ARBA" id="ARBA00022898"/>
    </source>
</evidence>
<dbReference type="GO" id="GO:0016836">
    <property type="term" value="F:hydro-lyase activity"/>
    <property type="evidence" value="ECO:0007669"/>
    <property type="project" value="UniProtKB-UniRule"/>
</dbReference>
<dbReference type="GO" id="GO:0009097">
    <property type="term" value="P:isoleucine biosynthetic process"/>
    <property type="evidence" value="ECO:0007669"/>
    <property type="project" value="TreeGrafter"/>
</dbReference>
<keyword evidence="3 4" id="KW-0456">Lyase</keyword>
<name>A0A1T4NVN0_9LACT</name>
<dbReference type="PANTHER" id="PTHR48078">
    <property type="entry name" value="THREONINE DEHYDRATASE, MITOCHONDRIAL-RELATED"/>
    <property type="match status" value="1"/>
</dbReference>
<dbReference type="RefSeq" id="WP_200803024.1">
    <property type="nucleotide sequence ID" value="NZ_FUWO01000024.1"/>
</dbReference>
<protein>
    <recommendedName>
        <fullName evidence="4">Probable D-serine dehydratase</fullName>
        <ecNumber evidence="4">4.3.1.18</ecNumber>
    </recommendedName>
    <alternativeName>
        <fullName evidence="4">D-serine deaminase</fullName>
        <shortName evidence="4">DSD</shortName>
    </alternativeName>
</protein>
<evidence type="ECO:0000313" key="7">
    <source>
        <dbReference type="Proteomes" id="UP000189941"/>
    </source>
</evidence>
<feature type="domain" description="Tryptophan synthase beta chain-like PALP" evidence="5">
    <location>
        <begin position="101"/>
        <end position="394"/>
    </location>
</feature>
<feature type="modified residue" description="N6-(pyridoxal phosphate)lysine" evidence="4">
    <location>
        <position position="118"/>
    </location>
</feature>
<evidence type="ECO:0000256" key="4">
    <source>
        <dbReference type="HAMAP-Rule" id="MF_01030"/>
    </source>
</evidence>
<proteinExistence type="inferred from homology"/>
<dbReference type="EC" id="4.3.1.18" evidence="4"/>
<dbReference type="EMBL" id="FUWO01000024">
    <property type="protein sequence ID" value="SJZ83283.1"/>
    <property type="molecule type" value="Genomic_DNA"/>
</dbReference>
<dbReference type="GO" id="GO:0036088">
    <property type="term" value="P:D-serine catabolic process"/>
    <property type="evidence" value="ECO:0007669"/>
    <property type="project" value="TreeGrafter"/>
</dbReference>
<sequence>MTKINNIEWSEKVQYLNDIMNLKPVFWVNKHKDNFEEASKKVAYSMADVQDAEARLERFAPFIMQEFPETAPMNGLIESGLTKLTPLKEYLEDKYNTTILGEFYLKRDDTLPIAGTIKARGAIYEVLKYAETLALEHDLLNGIEDDYTKFSSEEFQSFFRQYKIVVGTTGNLGISVGVMSAKLGFEVTVHMSIEAKQWKKDLLRSKGVTVIEHETNFTEAVWQGRAQSDADPKSYFVDDEHSVELFLGYTVAALRLEKQLEEMGIKVNADHPLFVYSPCGIGGSPGGTAFGLKQVYGDNVHCFFAQPTHMPSMLLGQITEQFDKVSVDDFKIDGKTCMDGLAVPRTSGFVAELMSNFFDGGYSVEEEEVHLLLSKMVDLEAINLEPAALAGVPGPVRLFTTAEGQDYINMKNLQDKMQNATHIAWATGGSMVPAADMEVFYQEGLAVINK</sequence>
<dbReference type="InterPro" id="IPR036052">
    <property type="entry name" value="TrpB-like_PALP_sf"/>
</dbReference>
<gene>
    <name evidence="4" type="primary">dsdA</name>
    <name evidence="6" type="ORF">SAMN02746011_01876</name>
</gene>
<dbReference type="PANTHER" id="PTHR48078:SF9">
    <property type="entry name" value="D-SERINE DEHYDRATASE"/>
    <property type="match status" value="1"/>
</dbReference>
<dbReference type="InterPro" id="IPR050147">
    <property type="entry name" value="Ser/Thr_Dehydratase"/>
</dbReference>
<organism evidence="6 7">
    <name type="scientific">Globicatella sulfidifaciens DSM 15739</name>
    <dbReference type="NCBI Taxonomy" id="1121925"/>
    <lineage>
        <taxon>Bacteria</taxon>
        <taxon>Bacillati</taxon>
        <taxon>Bacillota</taxon>
        <taxon>Bacilli</taxon>
        <taxon>Lactobacillales</taxon>
        <taxon>Aerococcaceae</taxon>
        <taxon>Globicatella</taxon>
    </lineage>
</organism>
<dbReference type="SUPFAM" id="SSF53686">
    <property type="entry name" value="Tryptophan synthase beta subunit-like PLP-dependent enzymes"/>
    <property type="match status" value="1"/>
</dbReference>
<comment type="catalytic activity">
    <reaction evidence="4">
        <text>D-serine = pyruvate + NH4(+)</text>
        <dbReference type="Rhea" id="RHEA:13977"/>
        <dbReference type="ChEBI" id="CHEBI:15361"/>
        <dbReference type="ChEBI" id="CHEBI:28938"/>
        <dbReference type="ChEBI" id="CHEBI:35247"/>
        <dbReference type="EC" id="4.3.1.18"/>
    </reaction>
</comment>
<dbReference type="Gene3D" id="3.40.50.1100">
    <property type="match status" value="2"/>
</dbReference>